<dbReference type="AlphaFoldDB" id="A0A6A1VYD7"/>
<name>A0A6A1VYD7_9ROSI</name>
<sequence>MLSRFQSLRTFSRETIQRRLVLKFPTQSRNDRSRNLISRKRLSSLADVLGSHCPESTDSGTFRRRSEIEIPGITEATWISHSVARSQEPRELRQEPDDQSAIFIQNLLKFRRDKPAAEIERALCLCGLTLTEDLVLDVLRRHRSDWRAAHVFFNWVCRKAPEESGYSPSSGVYNEILDILGKSQRFEELIKVLDEMSNREGLVNESTYEILLNRFAAAHKVEEAIVIFNRREEFGLESDMVAFQRLLMWLCRYKHVEAAETLFHSKRNEVGCDIKTWNIILNGWCVLGNVYEAKSFWKEIIASKCKRDMFTYGTFINALTKKGKLGTAVKLFRAMWENSFSPDAVICNCIIDALCFKKRIPEALEVFKEMKERGCPPNAATYNSLIKHLCKIRRTEKVYELLDEMEQKKGSCLPNDKTCSYLLKSLKKPEEVPELLKRLERNGCEITCDTYNLILKLYMQWDHQEKVRYTWEEMEKNGFGHDRRSYTIMIHGFYDKGRKQEALRYFSEMTSKGMMPEPRTKILVKGVNVKLKQ</sequence>
<comment type="similarity">
    <text evidence="1">Belongs to the PPR family. P subfamily.</text>
</comment>
<feature type="repeat" description="PPR" evidence="3">
    <location>
        <begin position="343"/>
        <end position="377"/>
    </location>
</feature>
<organism evidence="4 5">
    <name type="scientific">Morella rubra</name>
    <name type="common">Chinese bayberry</name>
    <dbReference type="NCBI Taxonomy" id="262757"/>
    <lineage>
        <taxon>Eukaryota</taxon>
        <taxon>Viridiplantae</taxon>
        <taxon>Streptophyta</taxon>
        <taxon>Embryophyta</taxon>
        <taxon>Tracheophyta</taxon>
        <taxon>Spermatophyta</taxon>
        <taxon>Magnoliopsida</taxon>
        <taxon>eudicotyledons</taxon>
        <taxon>Gunneridae</taxon>
        <taxon>Pentapetalae</taxon>
        <taxon>rosids</taxon>
        <taxon>fabids</taxon>
        <taxon>Fagales</taxon>
        <taxon>Myricaceae</taxon>
        <taxon>Morella</taxon>
    </lineage>
</organism>
<dbReference type="OrthoDB" id="185373at2759"/>
<keyword evidence="2" id="KW-0677">Repeat</keyword>
<dbReference type="PANTHER" id="PTHR47447:SF23">
    <property type="entry name" value="PENTACOTRIPEPTIDE-REPEAT REGION OF PRORP DOMAIN-CONTAINING PROTEIN"/>
    <property type="match status" value="1"/>
</dbReference>
<dbReference type="PANTHER" id="PTHR47447">
    <property type="entry name" value="OS03G0856100 PROTEIN"/>
    <property type="match status" value="1"/>
</dbReference>
<feature type="repeat" description="PPR" evidence="3">
    <location>
        <begin position="378"/>
        <end position="408"/>
    </location>
</feature>
<evidence type="ECO:0000313" key="4">
    <source>
        <dbReference type="EMBL" id="KAB1216578.1"/>
    </source>
</evidence>
<feature type="repeat" description="PPR" evidence="3">
    <location>
        <begin position="273"/>
        <end position="307"/>
    </location>
</feature>
<feature type="repeat" description="PPR" evidence="3">
    <location>
        <begin position="308"/>
        <end position="342"/>
    </location>
</feature>
<feature type="repeat" description="PPR" evidence="3">
    <location>
        <begin position="482"/>
        <end position="516"/>
    </location>
</feature>
<accession>A0A6A1VYD7</accession>
<dbReference type="Proteomes" id="UP000516437">
    <property type="component" value="Chromosome 4"/>
</dbReference>
<dbReference type="InterPro" id="IPR002885">
    <property type="entry name" value="PPR_rpt"/>
</dbReference>
<reference evidence="4 5" key="1">
    <citation type="journal article" date="2019" name="Plant Biotechnol. J.">
        <title>The red bayberry genome and genetic basis of sex determination.</title>
        <authorList>
            <person name="Jia H.M."/>
            <person name="Jia H.J."/>
            <person name="Cai Q.L."/>
            <person name="Wang Y."/>
            <person name="Zhao H.B."/>
            <person name="Yang W.F."/>
            <person name="Wang G.Y."/>
            <person name="Li Y.H."/>
            <person name="Zhan D.L."/>
            <person name="Shen Y.T."/>
            <person name="Niu Q.F."/>
            <person name="Chang L."/>
            <person name="Qiu J."/>
            <person name="Zhao L."/>
            <person name="Xie H.B."/>
            <person name="Fu W.Y."/>
            <person name="Jin J."/>
            <person name="Li X.W."/>
            <person name="Jiao Y."/>
            <person name="Zhou C.C."/>
            <person name="Tu T."/>
            <person name="Chai C.Y."/>
            <person name="Gao J.L."/>
            <person name="Fan L.J."/>
            <person name="van de Weg E."/>
            <person name="Wang J.Y."/>
            <person name="Gao Z.S."/>
        </authorList>
    </citation>
    <scope>NUCLEOTIDE SEQUENCE [LARGE SCALE GENOMIC DNA]</scope>
    <source>
        <tissue evidence="4">Leaves</tissue>
    </source>
</reference>
<feature type="repeat" description="PPR" evidence="3">
    <location>
        <begin position="204"/>
        <end position="238"/>
    </location>
</feature>
<keyword evidence="5" id="KW-1185">Reference proteome</keyword>
<gene>
    <name evidence="4" type="ORF">CJ030_MR4G002182</name>
</gene>
<evidence type="ECO:0000256" key="3">
    <source>
        <dbReference type="PROSITE-ProRule" id="PRU00708"/>
    </source>
</evidence>
<dbReference type="SUPFAM" id="SSF81901">
    <property type="entry name" value="HCP-like"/>
    <property type="match status" value="1"/>
</dbReference>
<dbReference type="PROSITE" id="PS51375">
    <property type="entry name" value="PPR"/>
    <property type="match status" value="6"/>
</dbReference>
<dbReference type="EMBL" id="RXIC02000022">
    <property type="protein sequence ID" value="KAB1216578.1"/>
    <property type="molecule type" value="Genomic_DNA"/>
</dbReference>
<evidence type="ECO:0000256" key="2">
    <source>
        <dbReference type="ARBA" id="ARBA00022737"/>
    </source>
</evidence>
<comment type="caution">
    <text evidence="4">The sequence shown here is derived from an EMBL/GenBank/DDBJ whole genome shotgun (WGS) entry which is preliminary data.</text>
</comment>
<evidence type="ECO:0000313" key="5">
    <source>
        <dbReference type="Proteomes" id="UP000516437"/>
    </source>
</evidence>
<dbReference type="NCBIfam" id="TIGR00756">
    <property type="entry name" value="PPR"/>
    <property type="match status" value="6"/>
</dbReference>
<evidence type="ECO:0000256" key="1">
    <source>
        <dbReference type="ARBA" id="ARBA00007626"/>
    </source>
</evidence>
<dbReference type="Pfam" id="PF13041">
    <property type="entry name" value="PPR_2"/>
    <property type="match status" value="2"/>
</dbReference>
<protein>
    <recommendedName>
        <fullName evidence="6">Pentacotripeptide-repeat region of PRORP domain-containing protein</fullName>
    </recommendedName>
</protein>
<dbReference type="InterPro" id="IPR011990">
    <property type="entry name" value="TPR-like_helical_dom_sf"/>
</dbReference>
<dbReference type="Gene3D" id="1.25.40.10">
    <property type="entry name" value="Tetratricopeptide repeat domain"/>
    <property type="match status" value="4"/>
</dbReference>
<proteinExistence type="inferred from homology"/>
<evidence type="ECO:0008006" key="6">
    <source>
        <dbReference type="Google" id="ProtNLM"/>
    </source>
</evidence>
<dbReference type="Pfam" id="PF01535">
    <property type="entry name" value="PPR"/>
    <property type="match status" value="1"/>
</dbReference>
<dbReference type="Pfam" id="PF13812">
    <property type="entry name" value="PPR_3"/>
    <property type="match status" value="1"/>
</dbReference>